<feature type="region of interest" description="Disordered" evidence="13">
    <location>
        <begin position="1362"/>
        <end position="1396"/>
    </location>
</feature>
<dbReference type="GO" id="GO:0004239">
    <property type="term" value="F:initiator methionyl aminopeptidase activity"/>
    <property type="evidence" value="ECO:0007669"/>
    <property type="project" value="UniProtKB-EC"/>
</dbReference>
<feature type="compositionally biased region" description="Polar residues" evidence="13">
    <location>
        <begin position="1378"/>
        <end position="1387"/>
    </location>
</feature>
<comment type="caution">
    <text evidence="15">The sequence shown here is derived from an EMBL/GenBank/DDBJ whole genome shotgun (WGS) entry which is preliminary data.</text>
</comment>
<evidence type="ECO:0000259" key="14">
    <source>
        <dbReference type="PROSITE" id="PS50178"/>
    </source>
</evidence>
<dbReference type="GO" id="GO:0005737">
    <property type="term" value="C:cytoplasm"/>
    <property type="evidence" value="ECO:0007669"/>
    <property type="project" value="TreeGrafter"/>
</dbReference>
<feature type="region of interest" description="Disordered" evidence="13">
    <location>
        <begin position="1440"/>
        <end position="1467"/>
    </location>
</feature>
<dbReference type="Gene3D" id="3.30.40.10">
    <property type="entry name" value="Zinc/RING finger domain, C3HC4 (zinc finger)"/>
    <property type="match status" value="1"/>
</dbReference>
<dbReference type="CDD" id="cd15730">
    <property type="entry name" value="FYVE_EEA1"/>
    <property type="match status" value="1"/>
</dbReference>
<dbReference type="InterPro" id="IPR036390">
    <property type="entry name" value="WH_DNA-bd_sf"/>
</dbReference>
<evidence type="ECO:0000256" key="3">
    <source>
        <dbReference type="ARBA" id="ARBA00001954"/>
    </source>
</evidence>
<keyword evidence="5 11" id="KW-0645">Protease</keyword>
<dbReference type="InterPro" id="IPR000994">
    <property type="entry name" value="Pept_M24"/>
</dbReference>
<evidence type="ECO:0000256" key="5">
    <source>
        <dbReference type="ARBA" id="ARBA00022670"/>
    </source>
</evidence>
<feature type="region of interest" description="Disordered" evidence="13">
    <location>
        <begin position="1325"/>
        <end position="1344"/>
    </location>
</feature>
<dbReference type="SUPFAM" id="SSF55920">
    <property type="entry name" value="Creatinase/aminopeptidase"/>
    <property type="match status" value="1"/>
</dbReference>
<dbReference type="Gene3D" id="1.10.10.10">
    <property type="entry name" value="Winged helix-like DNA-binding domain superfamily/Winged helix DNA-binding domain"/>
    <property type="match status" value="1"/>
</dbReference>
<evidence type="ECO:0000256" key="8">
    <source>
        <dbReference type="ARBA" id="ARBA00022801"/>
    </source>
</evidence>
<evidence type="ECO:0000256" key="1">
    <source>
        <dbReference type="ARBA" id="ARBA00000294"/>
    </source>
</evidence>
<feature type="compositionally biased region" description="Basic and acidic residues" evidence="13">
    <location>
        <begin position="1362"/>
        <end position="1377"/>
    </location>
</feature>
<dbReference type="SUPFAM" id="SSF57903">
    <property type="entry name" value="FYVE/PHD zinc finger"/>
    <property type="match status" value="1"/>
</dbReference>
<feature type="non-terminal residue" evidence="15">
    <location>
        <position position="1"/>
    </location>
</feature>
<evidence type="ECO:0000256" key="9">
    <source>
        <dbReference type="ARBA" id="ARBA00022833"/>
    </source>
</evidence>
<proteinExistence type="inferred from homology"/>
<evidence type="ECO:0000313" key="15">
    <source>
        <dbReference type="EMBL" id="KAK3103503.1"/>
    </source>
</evidence>
<keyword evidence="7 10" id="KW-0863">Zinc-finger</keyword>
<dbReference type="Pfam" id="PF01363">
    <property type="entry name" value="FYVE"/>
    <property type="match status" value="1"/>
</dbReference>
<comment type="cofactor">
    <cofactor evidence="11">
        <name>Co(2+)</name>
        <dbReference type="ChEBI" id="CHEBI:48828"/>
    </cofactor>
    <cofactor evidence="11">
        <name>Zn(2+)</name>
        <dbReference type="ChEBI" id="CHEBI:29105"/>
    </cofactor>
    <cofactor evidence="11">
        <name>Mn(2+)</name>
        <dbReference type="ChEBI" id="CHEBI:29035"/>
    </cofactor>
    <cofactor evidence="11">
        <name>Fe(2+)</name>
        <dbReference type="ChEBI" id="CHEBI:29033"/>
    </cofactor>
    <text evidence="11">Binds 2 divalent metal cations per subunit. Has a high-affinity and a low affinity metal-binding site. The true nature of the physiological cofactor is under debate. The enzyme is active with cobalt, zinc, manganese or divalent iron ions.</text>
</comment>
<dbReference type="HAMAP" id="MF_03175">
    <property type="entry name" value="MetAP_2_euk"/>
    <property type="match status" value="1"/>
</dbReference>
<sequence length="1827" mass="207840">GGKQQTNPPTIPIIELFPDGKFPEGEIMEYPPVQDGRTAKDRSTNEEKKALDRANNETYQEARLAAEAHRQTRKYIKEYIKPGMTMIDICETLEATSRKMINENGLKAGLAFPTGCSLNHCAAHYTPNAGDPTTLGVDDVCKIDFGTHINGRIIDCAFTLTFNPKYDRLLQAVKDATNTGIKEAGIDVRLCDIGERIQEVMESYEVELEGKTYQVRAIRNLNGHSIGPYRIHAGKTVPIVKGGDATRMEEMEFYAIETFGSTGKGMVHDDMETSHYMKNFEAGHVPLRVQKSKQLLNVINQNFSTLAFCRRWLDRLGQTKYLMALKNLCDVVFRYYCLSTYSEAKSISDITMMAVFENTTPQSSPQRRPKTLAEEAEGFLCPICMISHGSAEALQRHFEDAHDESKQSQGEGFLCPICKKSLPSPEELQAHFDSEHDNKPVSSENRDGDVLALREEIEDLRTSLKEERWYTTELKKELEKIPTEGGAKAIPLSAQERSELEMMRLQLKGSEESRTLLGSEVHHLSTQVAELTSKVESLTAERDKIQTKSGEMASNLVAVKAKADEIESQRAAHEDHILTLKQQVETKETQIKNLEVQLAQRPGAEDVQVLKQELISVQTLMDNMTLEREKEKADLEKEHEELKEKYNQQMTKVQELEEALNKAPKLEEVQLLQSSLTEKSSGSEKLETMLKQKEDQISQVQQARDKLEQTTQNLQKELESKQEEIKKSAGELEEISEEMKAVKRQLSQKEELCNQLQSTMSKGQEQSSSLQQQILDKTSQISELQITLDRSQSDLAQSKREVQQGLEKLKEVQEELKSVQKSLAEKESSATDLEKALGNSKLESQGLVHQKDQQINQLKVELDKVQISNQSQCEEIADLRKQVETANEHYKTECASNEELKSKLSESETLAEEKSRLLQDKEQAILDLNEKIQKVSGEVSRMETERTDLLAKIEAGEGTETAINQLKQEKTLLQDKINSLEEAIKSQQAENSNKIEGLYKKQQEIKGQLKTANEKAEKLQNTVVEKQEKIETLTQKQQQLEGDLKTKNEVLIATEASKASQRVDLENHLKTAQNLVEEKTTEIGKMKHQIEQTNSDITAKKEKISSLEGSLKEQQDKVDQLSQQVTLTDRKLKEKVSEHEKTEKELSEAKCQHTETTKSLQDVKAKSLNLEQELDNVKKKNTAEVSKLHQEIEKHKTDMKSLNDQITSLKSEISSKEEARKTLEKTLGSESKSLQDTKVKLKTTEEELQKNIKEGKEKMAQLSKEKEMMEKKLQDSLSKLQQELDTTSAAKTKVEGEKTTLEGRVTELQASVMEKEAAIKSVQEKHSQELSSMEQSKKEAADKLTSEINQLKVEKEELNRQLKTEKETLSTKSESETGLKQQVTSLQGEKESMQNTIDKQKGELEDLAEKLDQQKELGDLKTQELQNFIQEKVKELEGLTEEHKQSLEQKKKTENELESTKSDLSKAQTELKDLQQELDTAKEREKELNNSFDELSEIRNAMNTQMVQLDKDLADFKEKAQKYETENTSLTTEIESLKTKYGETKAAHDSYEKDIENLTAALETEKQERKQDVSSLQEARELLIQQKLDIQNQLQSIEDSLKQEQEMHEDTKKNSANLQQMLREENSALQTKLSGIESEKDTLQRGIDEEKAKNELQITVLNENLTTIRGDLVTTQRSLEEATKTNDDLRGQKLELEAKLENNNDERRLLLERCMTSETELERLREKSTELRRKLDDTQSALQELGRENQSLQITTTKVATRKWADDSEVKECMACNKSFSVTIRRHHCRNCGNIFCNECSSRDAKIAASKKAVRVCDNCYIEISKR</sequence>
<feature type="compositionally biased region" description="Basic and acidic residues" evidence="13">
    <location>
        <begin position="1335"/>
        <end position="1344"/>
    </location>
</feature>
<evidence type="ECO:0000256" key="10">
    <source>
        <dbReference type="PROSITE-ProRule" id="PRU00091"/>
    </source>
</evidence>
<dbReference type="SMART" id="SM00064">
    <property type="entry name" value="FYVE"/>
    <property type="match status" value="1"/>
</dbReference>
<comment type="cofactor">
    <cofactor evidence="3">
        <name>Fe(2+)</name>
        <dbReference type="ChEBI" id="CHEBI:29033"/>
    </cofactor>
</comment>
<dbReference type="InterPro" id="IPR000306">
    <property type="entry name" value="Znf_FYVE"/>
</dbReference>
<evidence type="ECO:0000313" key="16">
    <source>
        <dbReference type="Proteomes" id="UP001186944"/>
    </source>
</evidence>
<evidence type="ECO:0000256" key="4">
    <source>
        <dbReference type="ARBA" id="ARBA00022438"/>
    </source>
</evidence>
<dbReference type="InterPro" id="IPR001714">
    <property type="entry name" value="Pept_M24_MAP"/>
</dbReference>
<dbReference type="PRINTS" id="PR00599">
    <property type="entry name" value="MAPEPTIDASE"/>
</dbReference>
<feature type="compositionally biased region" description="Basic and acidic residues" evidence="13">
    <location>
        <begin position="37"/>
        <end position="55"/>
    </location>
</feature>
<evidence type="ECO:0000256" key="12">
    <source>
        <dbReference type="SAM" id="Coils"/>
    </source>
</evidence>
<dbReference type="InterPro" id="IPR036388">
    <property type="entry name" value="WH-like_DNA-bd_sf"/>
</dbReference>
<gene>
    <name evidence="15" type="ORF">FSP39_019676</name>
</gene>
<comment type="function">
    <text evidence="11">Cotranslationally removes the N-terminal methionine from nascent proteins. The N-terminal methionine is often cleaved when the second residue in the primary sequence is small and uncharged (Met-Ala-, Cys, Gly, Pro, Ser, Thr, or Val).</text>
</comment>
<dbReference type="Gene3D" id="3.30.160.60">
    <property type="entry name" value="Classic Zinc Finger"/>
    <property type="match status" value="1"/>
</dbReference>
<dbReference type="Pfam" id="PF00557">
    <property type="entry name" value="Peptidase_M24"/>
    <property type="match status" value="1"/>
</dbReference>
<comment type="catalytic activity">
    <reaction evidence="1 11">
        <text>Release of N-terminal amino acids, preferentially methionine, from peptides and arylamides.</text>
        <dbReference type="EC" id="3.4.11.18"/>
    </reaction>
</comment>
<comment type="similarity">
    <text evidence="11">Belongs to the peptidase M24A family.</text>
</comment>
<keyword evidence="4 11" id="KW-0031">Aminopeptidase</keyword>
<dbReference type="InterPro" id="IPR002468">
    <property type="entry name" value="Pept_M24A_MAP2"/>
</dbReference>
<dbReference type="CDD" id="cd01088">
    <property type="entry name" value="MetAP2"/>
    <property type="match status" value="1"/>
</dbReference>
<dbReference type="PROSITE" id="PS01202">
    <property type="entry name" value="MAP_2"/>
    <property type="match status" value="1"/>
</dbReference>
<dbReference type="SMART" id="SM00355">
    <property type="entry name" value="ZnF_C2H2"/>
    <property type="match status" value="2"/>
</dbReference>
<reference evidence="15" key="1">
    <citation type="submission" date="2019-08" db="EMBL/GenBank/DDBJ databases">
        <title>The improved chromosome-level genome for the pearl oyster Pinctada fucata martensii using PacBio sequencing and Hi-C.</title>
        <authorList>
            <person name="Zheng Z."/>
        </authorList>
    </citation>
    <scope>NUCLEOTIDE SEQUENCE</scope>
    <source>
        <strain evidence="15">ZZ-2019</strain>
        <tissue evidence="15">Adductor muscle</tissue>
    </source>
</reference>
<dbReference type="GO" id="GO:0006508">
    <property type="term" value="P:proteolysis"/>
    <property type="evidence" value="ECO:0007669"/>
    <property type="project" value="UniProtKB-KW"/>
</dbReference>
<keyword evidence="16" id="KW-1185">Reference proteome</keyword>
<feature type="domain" description="FYVE-type" evidence="14">
    <location>
        <begin position="1767"/>
        <end position="1825"/>
    </location>
</feature>
<feature type="region of interest" description="Disordered" evidence="13">
    <location>
        <begin position="1132"/>
        <end position="1159"/>
    </location>
</feature>
<evidence type="ECO:0000256" key="6">
    <source>
        <dbReference type="ARBA" id="ARBA00022723"/>
    </source>
</evidence>
<organism evidence="15 16">
    <name type="scientific">Pinctada imbricata</name>
    <name type="common">Atlantic pearl-oyster</name>
    <name type="synonym">Pinctada martensii</name>
    <dbReference type="NCBI Taxonomy" id="66713"/>
    <lineage>
        <taxon>Eukaryota</taxon>
        <taxon>Metazoa</taxon>
        <taxon>Spiralia</taxon>
        <taxon>Lophotrochozoa</taxon>
        <taxon>Mollusca</taxon>
        <taxon>Bivalvia</taxon>
        <taxon>Autobranchia</taxon>
        <taxon>Pteriomorphia</taxon>
        <taxon>Pterioida</taxon>
        <taxon>Pterioidea</taxon>
        <taxon>Pteriidae</taxon>
        <taxon>Pinctada</taxon>
    </lineage>
</organism>
<dbReference type="SUPFAM" id="SSF46785">
    <property type="entry name" value="Winged helix' DNA-binding domain"/>
    <property type="match status" value="1"/>
</dbReference>
<dbReference type="InterPro" id="IPR050247">
    <property type="entry name" value="Met_Aminopeptidase_Type2"/>
</dbReference>
<dbReference type="PANTHER" id="PTHR45777:SF2">
    <property type="entry name" value="METHIONINE AMINOPEPTIDASE 2"/>
    <property type="match status" value="1"/>
</dbReference>
<dbReference type="GO" id="GO:0008270">
    <property type="term" value="F:zinc ion binding"/>
    <property type="evidence" value="ECO:0007669"/>
    <property type="project" value="UniProtKB-KW"/>
</dbReference>
<feature type="coiled-coil region" evidence="12">
    <location>
        <begin position="521"/>
        <end position="597"/>
    </location>
</feature>
<feature type="region of interest" description="Disordered" evidence="13">
    <location>
        <begin position="29"/>
        <end position="56"/>
    </location>
</feature>
<dbReference type="InterPro" id="IPR013083">
    <property type="entry name" value="Znf_RING/FYVE/PHD"/>
</dbReference>
<dbReference type="GO" id="GO:0070006">
    <property type="term" value="F:metalloaminopeptidase activity"/>
    <property type="evidence" value="ECO:0007669"/>
    <property type="project" value="InterPro"/>
</dbReference>
<dbReference type="Gene3D" id="1.10.287.1490">
    <property type="match status" value="4"/>
</dbReference>
<comment type="cofactor">
    <cofactor evidence="2">
        <name>Mn(2+)</name>
        <dbReference type="ChEBI" id="CHEBI:29035"/>
    </cofactor>
</comment>
<dbReference type="InterPro" id="IPR017455">
    <property type="entry name" value="Znf_FYVE-rel"/>
</dbReference>
<dbReference type="InterPro" id="IPR036005">
    <property type="entry name" value="Creatinase/aminopeptidase-like"/>
</dbReference>
<keyword evidence="8" id="KW-0378">Hydrolase</keyword>
<feature type="region of interest" description="Disordered" evidence="13">
    <location>
        <begin position="755"/>
        <end position="774"/>
    </location>
</feature>
<protein>
    <recommendedName>
        <fullName evidence="11">Methionine aminopeptidase</fullName>
        <ecNumber evidence="11">3.4.11.18</ecNumber>
    </recommendedName>
</protein>
<name>A0AA89C883_PINIB</name>
<dbReference type="EC" id="3.4.11.18" evidence="11"/>
<evidence type="ECO:0000256" key="2">
    <source>
        <dbReference type="ARBA" id="ARBA00001936"/>
    </source>
</evidence>
<dbReference type="NCBIfam" id="TIGR00501">
    <property type="entry name" value="met_pdase_II"/>
    <property type="match status" value="1"/>
</dbReference>
<dbReference type="Gene3D" id="1.20.5.390">
    <property type="entry name" value="L1 transposable element, trimerization domain"/>
    <property type="match status" value="1"/>
</dbReference>
<dbReference type="PANTHER" id="PTHR45777">
    <property type="entry name" value="METHIONINE AMINOPEPTIDASE 2"/>
    <property type="match status" value="1"/>
</dbReference>
<evidence type="ECO:0000256" key="13">
    <source>
        <dbReference type="SAM" id="MobiDB-lite"/>
    </source>
</evidence>
<keyword evidence="6 11" id="KW-0479">Metal-binding</keyword>
<feature type="compositionally biased region" description="Low complexity" evidence="13">
    <location>
        <begin position="764"/>
        <end position="773"/>
    </location>
</feature>
<keyword evidence="12" id="KW-0175">Coiled coil</keyword>
<dbReference type="Gene3D" id="3.90.230.10">
    <property type="entry name" value="Creatinase/methionine aminopeptidase superfamily"/>
    <property type="match status" value="1"/>
</dbReference>
<dbReference type="Proteomes" id="UP001186944">
    <property type="component" value="Unassembled WGS sequence"/>
</dbReference>
<dbReference type="InterPro" id="IPR018349">
    <property type="entry name" value="Pept_M24A_MAP2_BS"/>
</dbReference>
<evidence type="ECO:0000256" key="11">
    <source>
        <dbReference type="RuleBase" id="RU003653"/>
    </source>
</evidence>
<dbReference type="EMBL" id="VSWD01000005">
    <property type="protein sequence ID" value="KAK3103503.1"/>
    <property type="molecule type" value="Genomic_DNA"/>
</dbReference>
<dbReference type="PROSITE" id="PS50178">
    <property type="entry name" value="ZF_FYVE"/>
    <property type="match status" value="1"/>
</dbReference>
<accession>A0AA89C883</accession>
<keyword evidence="9" id="KW-0862">Zinc</keyword>
<evidence type="ECO:0000256" key="7">
    <source>
        <dbReference type="ARBA" id="ARBA00022771"/>
    </source>
</evidence>
<dbReference type="InterPro" id="IPR011011">
    <property type="entry name" value="Znf_FYVE_PHD"/>
</dbReference>
<dbReference type="InterPro" id="IPR013087">
    <property type="entry name" value="Znf_C2H2_type"/>
</dbReference>
<dbReference type="PROSITE" id="PS00028">
    <property type="entry name" value="ZINC_FINGER_C2H2_1"/>
    <property type="match status" value="1"/>
</dbReference>